<evidence type="ECO:0000256" key="5">
    <source>
        <dbReference type="ARBA" id="ARBA00022898"/>
    </source>
</evidence>
<dbReference type="PIRSF" id="PIRSF005572">
    <property type="entry name" value="NifS"/>
    <property type="match status" value="1"/>
</dbReference>
<dbReference type="PANTHER" id="PTHR11601:SF34">
    <property type="entry name" value="CYSTEINE DESULFURASE"/>
    <property type="match status" value="1"/>
</dbReference>
<evidence type="ECO:0000259" key="8">
    <source>
        <dbReference type="Pfam" id="PF00266"/>
    </source>
</evidence>
<dbReference type="InterPro" id="IPR015421">
    <property type="entry name" value="PyrdxlP-dep_Trfase_major"/>
</dbReference>
<dbReference type="GO" id="GO:0046872">
    <property type="term" value="F:metal ion binding"/>
    <property type="evidence" value="ECO:0007669"/>
    <property type="project" value="UniProtKB-KW"/>
</dbReference>
<dbReference type="EMBL" id="VSSQ01000032">
    <property type="protein sequence ID" value="MPL66544.1"/>
    <property type="molecule type" value="Genomic_DNA"/>
</dbReference>
<evidence type="ECO:0000256" key="6">
    <source>
        <dbReference type="ARBA" id="ARBA00023004"/>
    </source>
</evidence>
<name>A0A644TI38_9ZZZZ</name>
<evidence type="ECO:0000256" key="7">
    <source>
        <dbReference type="ARBA" id="ARBA00023014"/>
    </source>
</evidence>
<dbReference type="SUPFAM" id="SSF53383">
    <property type="entry name" value="PLP-dependent transferases"/>
    <property type="match status" value="1"/>
</dbReference>
<keyword evidence="5" id="KW-0663">Pyridoxal phosphate</keyword>
<dbReference type="EC" id="2.8.1.7" evidence="9"/>
<accession>A0A644TI38</accession>
<proteinExistence type="inferred from homology"/>
<evidence type="ECO:0000256" key="4">
    <source>
        <dbReference type="ARBA" id="ARBA00022723"/>
    </source>
</evidence>
<protein>
    <submittedName>
        <fullName evidence="9">Cysteine desulfurase IscS</fullName>
        <ecNumber evidence="9">2.8.1.7</ecNumber>
    </submittedName>
</protein>
<dbReference type="GO" id="GO:0051536">
    <property type="term" value="F:iron-sulfur cluster binding"/>
    <property type="evidence" value="ECO:0007669"/>
    <property type="project" value="UniProtKB-KW"/>
</dbReference>
<dbReference type="InterPro" id="IPR016454">
    <property type="entry name" value="Cysteine_dSase"/>
</dbReference>
<dbReference type="Gene3D" id="3.90.1150.10">
    <property type="entry name" value="Aspartate Aminotransferase, domain 1"/>
    <property type="match status" value="1"/>
</dbReference>
<dbReference type="Gene3D" id="3.40.640.10">
    <property type="entry name" value="Type I PLP-dependent aspartate aminotransferase-like (Major domain)"/>
    <property type="match status" value="1"/>
</dbReference>
<sequence length="409" mass="43399">MSGKELLYLDWAATSPPETKILQECLELSCESFGNPSSAHDKGKQARSLLEDARSSLANFLEHSNGPGSKPPVKKDRGKIVFTGSGTEADQIPLLSVLRSALSKPGGVKNCHIVVSAIEHPAVFAQATLLEKLGVRLTVVNPGPDGRVSPEKIREVLCPHTRLVAVMAVNNETGAVQNTEEIGKAVQEAGAGAGSREIIFHVDAVQALGKVPFSPDSAFVSSAAFSAHKVGGPRGVGALWISKEMEALGVGGGQEGGLRSGTENLFGALAFSRCAAKAAENLDERLAHARRLEISLIEGIRLIPGARILPECRMPGDGAFSPWIVNATFPGLGGEVFARALSDEGIAVSTGSACSHLERRRSHRVLDAMAIPPELAFSSIRISFGNTSRTRDIERFLSVTADLYRRLKT</sequence>
<evidence type="ECO:0000256" key="1">
    <source>
        <dbReference type="ARBA" id="ARBA00001933"/>
    </source>
</evidence>
<dbReference type="Gene3D" id="1.10.260.50">
    <property type="match status" value="1"/>
</dbReference>
<dbReference type="AlphaFoldDB" id="A0A644TI38"/>
<evidence type="ECO:0000256" key="2">
    <source>
        <dbReference type="ARBA" id="ARBA00006490"/>
    </source>
</evidence>
<comment type="caution">
    <text evidence="9">The sequence shown here is derived from an EMBL/GenBank/DDBJ whole genome shotgun (WGS) entry which is preliminary data.</text>
</comment>
<keyword evidence="6" id="KW-0408">Iron</keyword>
<dbReference type="PANTHER" id="PTHR11601">
    <property type="entry name" value="CYSTEINE DESULFURYLASE FAMILY MEMBER"/>
    <property type="match status" value="1"/>
</dbReference>
<keyword evidence="7" id="KW-0411">Iron-sulfur</keyword>
<comment type="cofactor">
    <cofactor evidence="1">
        <name>pyridoxal 5'-phosphate</name>
        <dbReference type="ChEBI" id="CHEBI:597326"/>
    </cofactor>
</comment>
<feature type="domain" description="Aminotransferase class V" evidence="8">
    <location>
        <begin position="8"/>
        <end position="396"/>
    </location>
</feature>
<keyword evidence="4" id="KW-0479">Metal-binding</keyword>
<evidence type="ECO:0000313" key="9">
    <source>
        <dbReference type="EMBL" id="MPL66544.1"/>
    </source>
</evidence>
<gene>
    <name evidence="9" type="primary">iscS_4</name>
    <name evidence="9" type="ORF">SDC9_12227</name>
</gene>
<dbReference type="Pfam" id="PF00266">
    <property type="entry name" value="Aminotran_5"/>
    <property type="match status" value="1"/>
</dbReference>
<dbReference type="GO" id="GO:0031071">
    <property type="term" value="F:cysteine desulfurase activity"/>
    <property type="evidence" value="ECO:0007669"/>
    <property type="project" value="UniProtKB-EC"/>
</dbReference>
<reference evidence="9" key="1">
    <citation type="submission" date="2019-08" db="EMBL/GenBank/DDBJ databases">
        <authorList>
            <person name="Kucharzyk K."/>
            <person name="Murdoch R.W."/>
            <person name="Higgins S."/>
            <person name="Loffler F."/>
        </authorList>
    </citation>
    <scope>NUCLEOTIDE SEQUENCE</scope>
</reference>
<dbReference type="InterPro" id="IPR000192">
    <property type="entry name" value="Aminotrans_V_dom"/>
</dbReference>
<comment type="similarity">
    <text evidence="2">Belongs to the class-V pyridoxal-phosphate-dependent aminotransferase family. NifS/IscS subfamily.</text>
</comment>
<dbReference type="InterPro" id="IPR015424">
    <property type="entry name" value="PyrdxlP-dep_Trfase"/>
</dbReference>
<evidence type="ECO:0000256" key="3">
    <source>
        <dbReference type="ARBA" id="ARBA00022679"/>
    </source>
</evidence>
<dbReference type="InterPro" id="IPR015422">
    <property type="entry name" value="PyrdxlP-dep_Trfase_small"/>
</dbReference>
<keyword evidence="3 9" id="KW-0808">Transferase</keyword>
<organism evidence="9">
    <name type="scientific">bioreactor metagenome</name>
    <dbReference type="NCBI Taxonomy" id="1076179"/>
    <lineage>
        <taxon>unclassified sequences</taxon>
        <taxon>metagenomes</taxon>
        <taxon>ecological metagenomes</taxon>
    </lineage>
</organism>